<dbReference type="RefSeq" id="XP_003172259.1">
    <property type="nucleotide sequence ID" value="XM_003172211.1"/>
</dbReference>
<dbReference type="VEuPathDB" id="FungiDB:MGYG_04847"/>
<gene>
    <name evidence="1" type="ORF">MGYG_04847</name>
</gene>
<organism evidence="2">
    <name type="scientific">Arthroderma gypseum (strain ATCC MYA-4604 / CBS 118893)</name>
    <name type="common">Microsporum gypseum</name>
    <dbReference type="NCBI Taxonomy" id="535722"/>
    <lineage>
        <taxon>Eukaryota</taxon>
        <taxon>Fungi</taxon>
        <taxon>Dikarya</taxon>
        <taxon>Ascomycota</taxon>
        <taxon>Pezizomycotina</taxon>
        <taxon>Eurotiomycetes</taxon>
        <taxon>Eurotiomycetidae</taxon>
        <taxon>Onygenales</taxon>
        <taxon>Arthrodermataceae</taxon>
        <taxon>Nannizzia</taxon>
    </lineage>
</organism>
<dbReference type="InParanoid" id="E4UX48"/>
<dbReference type="Proteomes" id="UP000002669">
    <property type="component" value="Unassembled WGS sequence"/>
</dbReference>
<proteinExistence type="predicted"/>
<dbReference type="EMBL" id="DS989825">
    <property type="protein sequence ID" value="EFR01848.1"/>
    <property type="molecule type" value="Genomic_DNA"/>
</dbReference>
<dbReference type="eggNOG" id="ENOG502RQ8P">
    <property type="taxonomic scope" value="Eukaryota"/>
</dbReference>
<name>E4UX48_ARTGP</name>
<evidence type="ECO:0000313" key="2">
    <source>
        <dbReference type="Proteomes" id="UP000002669"/>
    </source>
</evidence>
<accession>E4UX48</accession>
<sequence length="138" mass="14487">MALRMNRSQAGTKPVAARPSQLGTLRGWAVGAISSSHLRDPAGQDKNAGRPLYEVKFDVDLPINASYDCDGPGVSRLGGANGARGGEAMVHPTVSYNERCAPFGPLQHAWAVALRFQGLSSLSDRGGGRMTGQSRLPG</sequence>
<keyword evidence="2" id="KW-1185">Reference proteome</keyword>
<protein>
    <submittedName>
        <fullName evidence="1">Uncharacterized protein</fullName>
    </submittedName>
</protein>
<dbReference type="GeneID" id="10027528"/>
<evidence type="ECO:0000313" key="1">
    <source>
        <dbReference type="EMBL" id="EFR01848.1"/>
    </source>
</evidence>
<reference evidence="2" key="1">
    <citation type="journal article" date="2012" name="MBio">
        <title>Comparative genome analysis of Trichophyton rubrum and related dermatophytes reveals candidate genes involved in infection.</title>
        <authorList>
            <person name="Martinez D.A."/>
            <person name="Oliver B.G."/>
            <person name="Graeser Y."/>
            <person name="Goldberg J.M."/>
            <person name="Li W."/>
            <person name="Martinez-Rossi N.M."/>
            <person name="Monod M."/>
            <person name="Shelest E."/>
            <person name="Barton R.C."/>
            <person name="Birch E."/>
            <person name="Brakhage A.A."/>
            <person name="Chen Z."/>
            <person name="Gurr S.J."/>
            <person name="Heiman D."/>
            <person name="Heitman J."/>
            <person name="Kosti I."/>
            <person name="Rossi A."/>
            <person name="Saif S."/>
            <person name="Samalova M."/>
            <person name="Saunders C.W."/>
            <person name="Shea T."/>
            <person name="Summerbell R.C."/>
            <person name="Xu J."/>
            <person name="Young S."/>
            <person name="Zeng Q."/>
            <person name="Birren B.W."/>
            <person name="Cuomo C.A."/>
            <person name="White T.C."/>
        </authorList>
    </citation>
    <scope>NUCLEOTIDE SEQUENCE [LARGE SCALE GENOMIC DNA]</scope>
    <source>
        <strain evidence="2">ATCC MYA-4604 / CBS 118893</strain>
    </source>
</reference>
<dbReference type="HOGENOM" id="CLU_1854752_0_0_1"/>
<dbReference type="AlphaFoldDB" id="E4UX48"/>